<keyword evidence="2" id="KW-1185">Reference proteome</keyword>
<dbReference type="HOGENOM" id="CLU_2371276_0_0_0"/>
<evidence type="ECO:0000313" key="1">
    <source>
        <dbReference type="EMBL" id="AKC95485.1"/>
    </source>
</evidence>
<accession>A0A0E3ZAZ5</accession>
<dbReference type="RefSeq" id="WP_046328591.1">
    <property type="nucleotide sequence ID" value="NZ_CP011280.1"/>
</dbReference>
<dbReference type="STRING" id="187101.VC03_02915"/>
<proteinExistence type="predicted"/>
<gene>
    <name evidence="1" type="ORF">VC03_02915</name>
</gene>
<sequence length="95" mass="10851">MSKKIELGLLAKSIKAILGQDKNIKILNGKDSISIKRDDILVYDDGNQFYFYKVIRDGSTSLPTSYYCEKLILGEGGLKWEEFKKKMQKITNLLS</sequence>
<dbReference type="EMBL" id="CP011280">
    <property type="protein sequence ID" value="AKC95485.1"/>
    <property type="molecule type" value="Genomic_DNA"/>
</dbReference>
<dbReference type="KEGG" id="sns:VC03_02915"/>
<organism evidence="1 2">
    <name type="scientific">Sneathia vaginalis</name>
    <dbReference type="NCBI Taxonomy" id="187101"/>
    <lineage>
        <taxon>Bacteria</taxon>
        <taxon>Fusobacteriati</taxon>
        <taxon>Fusobacteriota</taxon>
        <taxon>Fusobacteriia</taxon>
        <taxon>Fusobacteriales</taxon>
        <taxon>Leptotrichiaceae</taxon>
        <taxon>Sneathia</taxon>
    </lineage>
</organism>
<protein>
    <submittedName>
        <fullName evidence="1">Uncharacterized protein</fullName>
    </submittedName>
</protein>
<dbReference type="PATRIC" id="fig|1069640.6.peg.567"/>
<name>A0A0E3ZAZ5_9FUSO</name>
<evidence type="ECO:0000313" key="2">
    <source>
        <dbReference type="Proteomes" id="UP000033103"/>
    </source>
</evidence>
<dbReference type="Proteomes" id="UP000033103">
    <property type="component" value="Chromosome"/>
</dbReference>
<reference evidence="1 2" key="1">
    <citation type="journal article" date="2012" name="BMC Genomics">
        <title>Genomic sequence analysis and characterization of Sneathia amnii sp. nov.</title>
        <authorList>
            <consortium name="Vaginal Microbiome Consortium (additional members)"/>
            <person name="Harwich M.D.Jr."/>
            <person name="Serrano M.G."/>
            <person name="Fettweis J.M."/>
            <person name="Alves J.M."/>
            <person name="Reimers M.A."/>
            <person name="Buck G.A."/>
            <person name="Jefferson K.K."/>
        </authorList>
    </citation>
    <scope>NUCLEOTIDE SEQUENCE [LARGE SCALE GENOMIC DNA]</scope>
    <source>
        <strain evidence="1 2">SN35</strain>
    </source>
</reference>
<dbReference type="AlphaFoldDB" id="A0A0E3ZAZ5"/>